<comment type="similarity">
    <text evidence="9 10">Belongs to the peptidase M15D family.</text>
</comment>
<evidence type="ECO:0000256" key="8">
    <source>
        <dbReference type="ARBA" id="ARBA00023316"/>
    </source>
</evidence>
<dbReference type="PANTHER" id="PTHR43126:SF2">
    <property type="entry name" value="D-ALANYL-D-ALANINE DIPEPTIDASE"/>
    <property type="match status" value="1"/>
</dbReference>
<dbReference type="GO" id="GO:0071555">
    <property type="term" value="P:cell wall organization"/>
    <property type="evidence" value="ECO:0007669"/>
    <property type="project" value="UniProtKB-KW"/>
</dbReference>
<reference evidence="11" key="1">
    <citation type="submission" date="2023-07" db="EMBL/GenBank/DDBJ databases">
        <title>Genome content predicts the carbon catabolic preferences of heterotrophic bacteria.</title>
        <authorList>
            <person name="Gralka M."/>
        </authorList>
    </citation>
    <scope>NUCLEOTIDE SEQUENCE</scope>
    <source>
        <strain evidence="12">5G01</strain>
        <strain evidence="11">I2M16</strain>
    </source>
</reference>
<feature type="binding site" evidence="9">
    <location>
        <position position="213"/>
    </location>
    <ligand>
        <name>Zn(2+)</name>
        <dbReference type="ChEBI" id="CHEBI:29105"/>
        <note>catalytic</note>
    </ligand>
</feature>
<organism evidence="11 13">
    <name type="scientific">Neptunomonas phycophila</name>
    <dbReference type="NCBI Taxonomy" id="1572645"/>
    <lineage>
        <taxon>Bacteria</taxon>
        <taxon>Pseudomonadati</taxon>
        <taxon>Pseudomonadota</taxon>
        <taxon>Gammaproteobacteria</taxon>
        <taxon>Oceanospirillales</taxon>
        <taxon>Oceanospirillaceae</taxon>
        <taxon>Neptunomonas</taxon>
    </lineage>
</organism>
<evidence type="ECO:0000313" key="13">
    <source>
        <dbReference type="Proteomes" id="UP001169862"/>
    </source>
</evidence>
<evidence type="ECO:0000256" key="9">
    <source>
        <dbReference type="HAMAP-Rule" id="MF_01924"/>
    </source>
</evidence>
<evidence type="ECO:0000256" key="1">
    <source>
        <dbReference type="ARBA" id="ARBA00001362"/>
    </source>
</evidence>
<comment type="function">
    <text evidence="9 10">Catalyzes hydrolysis of the D-alanyl-D-alanine dipeptide.</text>
</comment>
<dbReference type="EMBL" id="JAUOPG010000009">
    <property type="protein sequence ID" value="MDO6454547.1"/>
    <property type="molecule type" value="Genomic_DNA"/>
</dbReference>
<dbReference type="Proteomes" id="UP001169862">
    <property type="component" value="Unassembled WGS sequence"/>
</dbReference>
<evidence type="ECO:0000313" key="12">
    <source>
        <dbReference type="EMBL" id="MDP2522804.1"/>
    </source>
</evidence>
<dbReference type="InterPro" id="IPR000755">
    <property type="entry name" value="A_A_dipeptidase"/>
</dbReference>
<comment type="catalytic activity">
    <reaction evidence="1 9 10">
        <text>D-alanyl-D-alanine + H2O = 2 D-alanine</text>
        <dbReference type="Rhea" id="RHEA:20661"/>
        <dbReference type="ChEBI" id="CHEBI:15377"/>
        <dbReference type="ChEBI" id="CHEBI:57416"/>
        <dbReference type="ChEBI" id="CHEBI:57822"/>
        <dbReference type="EC" id="3.4.13.22"/>
    </reaction>
</comment>
<evidence type="ECO:0000313" key="14">
    <source>
        <dbReference type="Proteomes" id="UP001177341"/>
    </source>
</evidence>
<keyword evidence="2 9" id="KW-0645">Protease</keyword>
<name>A0AAW7XJZ3_9GAMM</name>
<evidence type="ECO:0000256" key="2">
    <source>
        <dbReference type="ARBA" id="ARBA00022670"/>
    </source>
</evidence>
<dbReference type="Pfam" id="PF01427">
    <property type="entry name" value="Peptidase_M15"/>
    <property type="match status" value="1"/>
</dbReference>
<dbReference type="PANTHER" id="PTHR43126">
    <property type="entry name" value="D-ALANYL-D-ALANINE DIPEPTIDASE"/>
    <property type="match status" value="1"/>
</dbReference>
<dbReference type="HAMAP" id="MF_01924">
    <property type="entry name" value="A_A_dipeptidase"/>
    <property type="match status" value="1"/>
</dbReference>
<comment type="cofactor">
    <cofactor evidence="9">
        <name>Zn(2+)</name>
        <dbReference type="ChEBI" id="CHEBI:29105"/>
    </cofactor>
    <text evidence="9">Binds 1 zinc ion per subunit.</text>
</comment>
<dbReference type="RefSeq" id="WP_303496468.1">
    <property type="nucleotide sequence ID" value="NZ_JAUOPG010000009.1"/>
</dbReference>
<dbReference type="InterPro" id="IPR009045">
    <property type="entry name" value="Zn_M74/Hedgehog-like"/>
</dbReference>
<protein>
    <recommendedName>
        <fullName evidence="9 10">D-alanyl-D-alanine dipeptidase</fullName>
        <shortName evidence="9 10">D-Ala-D-Ala dipeptidase</shortName>
        <ecNumber evidence="9 10">3.4.13.22</ecNumber>
    </recommendedName>
</protein>
<sequence length="253" mass="28516">MKYTNYPPIPKQDLPDWELLSKISIIDNNEPLQPVSLSSKLKMYPAYYKLRVTYALPECFVRDSVLDRLHMAADLLPSDLSLVVLDGWRPFSVQQYLFDTLVNLLKKANPEMSLDKLLSKARTLVSPPSDNPSTPSPHLTGGAVDVTLCDTNGRFLDMGTSFDEASDYSWTFALEEAALDDASSLIQARNNRRVLFSIMQEAGFTNLASEWWHYDFGDQLWAERTGSKTACFGATSVCGIEQMWKDQINSIKN</sequence>
<evidence type="ECO:0000256" key="4">
    <source>
        <dbReference type="ARBA" id="ARBA00022801"/>
    </source>
</evidence>
<keyword evidence="7 9" id="KW-0482">Metalloprotease</keyword>
<dbReference type="AlphaFoldDB" id="A0AAW7XJZ3"/>
<dbReference type="EMBL" id="JAUYVO010000005">
    <property type="protein sequence ID" value="MDP2522804.1"/>
    <property type="molecule type" value="Genomic_DNA"/>
</dbReference>
<evidence type="ECO:0000256" key="5">
    <source>
        <dbReference type="ARBA" id="ARBA00022833"/>
    </source>
</evidence>
<dbReference type="Proteomes" id="UP001177341">
    <property type="component" value="Unassembled WGS sequence"/>
</dbReference>
<feature type="active site" description="Proton donor/acceptor" evidence="9">
    <location>
        <position position="210"/>
    </location>
</feature>
<keyword evidence="4 9" id="KW-0378">Hydrolase</keyword>
<accession>A0AAW7XJZ3</accession>
<keyword evidence="5 9" id="KW-0862">Zinc</keyword>
<dbReference type="Gene3D" id="3.30.1380.10">
    <property type="match status" value="1"/>
</dbReference>
<dbReference type="PIRSF" id="PIRSF026671">
    <property type="entry name" value="AA_dipeptidase"/>
    <property type="match status" value="1"/>
</dbReference>
<keyword evidence="3 9" id="KW-0479">Metal-binding</keyword>
<comment type="caution">
    <text evidence="11">The sequence shown here is derived from an EMBL/GenBank/DDBJ whole genome shotgun (WGS) entry which is preliminary data.</text>
</comment>
<keyword evidence="8 10" id="KW-0961">Cell wall biogenesis/degradation</keyword>
<evidence type="ECO:0000256" key="3">
    <source>
        <dbReference type="ARBA" id="ARBA00022723"/>
    </source>
</evidence>
<feature type="binding site" evidence="9">
    <location>
        <position position="138"/>
    </location>
    <ligand>
        <name>Zn(2+)</name>
        <dbReference type="ChEBI" id="CHEBI:29105"/>
        <note>catalytic</note>
    </ligand>
</feature>
<dbReference type="GO" id="GO:0008237">
    <property type="term" value="F:metallopeptidase activity"/>
    <property type="evidence" value="ECO:0007669"/>
    <property type="project" value="UniProtKB-KW"/>
</dbReference>
<feature type="binding site" evidence="9">
    <location>
        <position position="145"/>
    </location>
    <ligand>
        <name>Zn(2+)</name>
        <dbReference type="ChEBI" id="CHEBI:29105"/>
        <note>catalytic</note>
    </ligand>
</feature>
<gene>
    <name evidence="9" type="primary">ddpX</name>
    <name evidence="11" type="ORF">Q4490_13310</name>
    <name evidence="12" type="ORF">Q8W30_09515</name>
</gene>
<dbReference type="CDD" id="cd14843">
    <property type="entry name" value="D-Ala-D-Ala_dipeptidase_like"/>
    <property type="match status" value="1"/>
</dbReference>
<evidence type="ECO:0000256" key="7">
    <source>
        <dbReference type="ARBA" id="ARBA00023049"/>
    </source>
</evidence>
<evidence type="ECO:0000313" key="11">
    <source>
        <dbReference type="EMBL" id="MDO6454547.1"/>
    </source>
</evidence>
<feature type="site" description="Transition state stabilizer" evidence="9">
    <location>
        <position position="89"/>
    </location>
</feature>
<dbReference type="SUPFAM" id="SSF55166">
    <property type="entry name" value="Hedgehog/DD-peptidase"/>
    <property type="match status" value="1"/>
</dbReference>
<keyword evidence="6 9" id="KW-0224">Dipeptidase</keyword>
<proteinExistence type="inferred from homology"/>
<keyword evidence="14" id="KW-1185">Reference proteome</keyword>
<dbReference type="GO" id="GO:0160237">
    <property type="term" value="F:D-Ala-D-Ala dipeptidase activity"/>
    <property type="evidence" value="ECO:0007669"/>
    <property type="project" value="UniProtKB-EC"/>
</dbReference>
<dbReference type="GO" id="GO:0008270">
    <property type="term" value="F:zinc ion binding"/>
    <property type="evidence" value="ECO:0007669"/>
    <property type="project" value="UniProtKB-UniRule"/>
</dbReference>
<dbReference type="EC" id="3.4.13.22" evidence="9 10"/>
<evidence type="ECO:0000256" key="10">
    <source>
        <dbReference type="PIRNR" id="PIRNR026671"/>
    </source>
</evidence>
<evidence type="ECO:0000256" key="6">
    <source>
        <dbReference type="ARBA" id="ARBA00022997"/>
    </source>
</evidence>
<dbReference type="GO" id="GO:0006508">
    <property type="term" value="P:proteolysis"/>
    <property type="evidence" value="ECO:0007669"/>
    <property type="project" value="UniProtKB-KW"/>
</dbReference>